<accession>A0A9D4FCU7</accession>
<gene>
    <name evidence="1" type="ORF">DPMN_150183</name>
</gene>
<comment type="caution">
    <text evidence="1">The sequence shown here is derived from an EMBL/GenBank/DDBJ whole genome shotgun (WGS) entry which is preliminary data.</text>
</comment>
<name>A0A9D4FCU7_DREPO</name>
<evidence type="ECO:0000313" key="1">
    <source>
        <dbReference type="EMBL" id="KAH3796614.1"/>
    </source>
</evidence>
<sequence>MKSYFTIACYRVQCPTGVCGSNGCNYAPSGSGSRDGRGQCHMYLCGWKTPEQLLRRRSPSFGYLPCLKSD</sequence>
<dbReference type="Proteomes" id="UP000828390">
    <property type="component" value="Unassembled WGS sequence"/>
</dbReference>
<reference evidence="1" key="2">
    <citation type="submission" date="2020-11" db="EMBL/GenBank/DDBJ databases">
        <authorList>
            <person name="McCartney M.A."/>
            <person name="Auch B."/>
            <person name="Kono T."/>
            <person name="Mallez S."/>
            <person name="Becker A."/>
            <person name="Gohl D.M."/>
            <person name="Silverstein K.A.T."/>
            <person name="Koren S."/>
            <person name="Bechman K.B."/>
            <person name="Herman A."/>
            <person name="Abrahante J.E."/>
            <person name="Garbe J."/>
        </authorList>
    </citation>
    <scope>NUCLEOTIDE SEQUENCE</scope>
    <source>
        <strain evidence="1">Duluth1</strain>
        <tissue evidence="1">Whole animal</tissue>
    </source>
</reference>
<evidence type="ECO:0000313" key="2">
    <source>
        <dbReference type="Proteomes" id="UP000828390"/>
    </source>
</evidence>
<proteinExistence type="predicted"/>
<dbReference type="EMBL" id="JAIWYP010000007">
    <property type="protein sequence ID" value="KAH3796614.1"/>
    <property type="molecule type" value="Genomic_DNA"/>
</dbReference>
<reference evidence="1" key="1">
    <citation type="journal article" date="2019" name="bioRxiv">
        <title>The Genome of the Zebra Mussel, Dreissena polymorpha: A Resource for Invasive Species Research.</title>
        <authorList>
            <person name="McCartney M.A."/>
            <person name="Auch B."/>
            <person name="Kono T."/>
            <person name="Mallez S."/>
            <person name="Zhang Y."/>
            <person name="Obille A."/>
            <person name="Becker A."/>
            <person name="Abrahante J.E."/>
            <person name="Garbe J."/>
            <person name="Badalamenti J.P."/>
            <person name="Herman A."/>
            <person name="Mangelson H."/>
            <person name="Liachko I."/>
            <person name="Sullivan S."/>
            <person name="Sone E.D."/>
            <person name="Koren S."/>
            <person name="Silverstein K.A.T."/>
            <person name="Beckman K.B."/>
            <person name="Gohl D.M."/>
        </authorList>
    </citation>
    <scope>NUCLEOTIDE SEQUENCE</scope>
    <source>
        <strain evidence="1">Duluth1</strain>
        <tissue evidence="1">Whole animal</tissue>
    </source>
</reference>
<dbReference type="AlphaFoldDB" id="A0A9D4FCU7"/>
<protein>
    <submittedName>
        <fullName evidence="1">Uncharacterized protein</fullName>
    </submittedName>
</protein>
<organism evidence="1 2">
    <name type="scientific">Dreissena polymorpha</name>
    <name type="common">Zebra mussel</name>
    <name type="synonym">Mytilus polymorpha</name>
    <dbReference type="NCBI Taxonomy" id="45954"/>
    <lineage>
        <taxon>Eukaryota</taxon>
        <taxon>Metazoa</taxon>
        <taxon>Spiralia</taxon>
        <taxon>Lophotrochozoa</taxon>
        <taxon>Mollusca</taxon>
        <taxon>Bivalvia</taxon>
        <taxon>Autobranchia</taxon>
        <taxon>Heteroconchia</taxon>
        <taxon>Euheterodonta</taxon>
        <taxon>Imparidentia</taxon>
        <taxon>Neoheterodontei</taxon>
        <taxon>Myida</taxon>
        <taxon>Dreissenoidea</taxon>
        <taxon>Dreissenidae</taxon>
        <taxon>Dreissena</taxon>
    </lineage>
</organism>
<keyword evidence="2" id="KW-1185">Reference proteome</keyword>